<evidence type="ECO:0000256" key="3">
    <source>
        <dbReference type="ARBA" id="ARBA00012461"/>
    </source>
</evidence>
<sequence length="259" mass="26936">MTAAIGLLPAAGRGTRLAAHWPKELAELGPGAGRPLIGFALGALAAAGVRESVVVVSPEKERLLRARLGCGNEFGMAVHYAVQERPLGLPDAVRAAAAALAGRDVVLVLPDTVFAPVDVVGRLLVRAGTARADVVLGLFPTDDPTRLAPVTVDREANVLAVRDKPVSSAVRNTWGVVWWRAAFTRLCAEHAEAARGGEPTLSDVLNAAVRSGLRVKAELFDDAVYRDAGTPDGLRAARTLVGPYAGTVGGSTRNDTDAS</sequence>
<dbReference type="EC" id="2.7.7.24" evidence="3"/>
<dbReference type="InterPro" id="IPR005835">
    <property type="entry name" value="NTP_transferase_dom"/>
</dbReference>
<dbReference type="SUPFAM" id="SSF53448">
    <property type="entry name" value="Nucleotide-diphospho-sugar transferases"/>
    <property type="match status" value="1"/>
</dbReference>
<evidence type="ECO:0000259" key="12">
    <source>
        <dbReference type="Pfam" id="PF00483"/>
    </source>
</evidence>
<comment type="similarity">
    <text evidence="2">Belongs to the glucose-1-phosphate thymidylyltransferase family.</text>
</comment>
<keyword evidence="7" id="KW-0479">Metal-binding</keyword>
<evidence type="ECO:0000256" key="11">
    <source>
        <dbReference type="ARBA" id="ARBA00049336"/>
    </source>
</evidence>
<proteinExistence type="inferred from homology"/>
<evidence type="ECO:0000256" key="9">
    <source>
        <dbReference type="ARBA" id="ARBA00032492"/>
    </source>
</evidence>
<keyword evidence="6" id="KW-0548">Nucleotidyltransferase</keyword>
<feature type="domain" description="Nucleotidyl transferase" evidence="12">
    <location>
        <begin position="10"/>
        <end position="238"/>
    </location>
</feature>
<comment type="cofactor">
    <cofactor evidence="1">
        <name>Mg(2+)</name>
        <dbReference type="ChEBI" id="CHEBI:18420"/>
    </cofactor>
</comment>
<reference evidence="14" key="1">
    <citation type="journal article" date="2019" name="Int. J. Syst. Evol. Microbiol.">
        <title>The Global Catalogue of Microorganisms (GCM) 10K type strain sequencing project: providing services to taxonomists for standard genome sequencing and annotation.</title>
        <authorList>
            <consortium name="The Broad Institute Genomics Platform"/>
            <consortium name="The Broad Institute Genome Sequencing Center for Infectious Disease"/>
            <person name="Wu L."/>
            <person name="Ma J."/>
        </authorList>
    </citation>
    <scope>NUCLEOTIDE SEQUENCE [LARGE SCALE GENOMIC DNA]</scope>
    <source>
        <strain evidence="14">CGMCC 1.12859</strain>
    </source>
</reference>
<evidence type="ECO:0000313" key="14">
    <source>
        <dbReference type="Proteomes" id="UP001596435"/>
    </source>
</evidence>
<evidence type="ECO:0000256" key="6">
    <source>
        <dbReference type="ARBA" id="ARBA00022695"/>
    </source>
</evidence>
<dbReference type="PANTHER" id="PTHR43532">
    <property type="entry name" value="GLUCOSE-1-PHOSPHATE THYMIDYLYLTRANSFERASE"/>
    <property type="match status" value="1"/>
</dbReference>
<evidence type="ECO:0000256" key="2">
    <source>
        <dbReference type="ARBA" id="ARBA00010480"/>
    </source>
</evidence>
<organism evidence="13 14">
    <name type="scientific">Kitasatospora paranensis</name>
    <dbReference type="NCBI Taxonomy" id="258053"/>
    <lineage>
        <taxon>Bacteria</taxon>
        <taxon>Bacillati</taxon>
        <taxon>Actinomycetota</taxon>
        <taxon>Actinomycetes</taxon>
        <taxon>Kitasatosporales</taxon>
        <taxon>Streptomycetaceae</taxon>
        <taxon>Kitasatospora</taxon>
    </lineage>
</organism>
<keyword evidence="8" id="KW-0460">Magnesium</keyword>
<comment type="catalytic activity">
    <reaction evidence="11">
        <text>dTTP + alpha-D-glucose 1-phosphate + H(+) = dTDP-alpha-D-glucose + diphosphate</text>
        <dbReference type="Rhea" id="RHEA:15225"/>
        <dbReference type="ChEBI" id="CHEBI:15378"/>
        <dbReference type="ChEBI" id="CHEBI:33019"/>
        <dbReference type="ChEBI" id="CHEBI:37568"/>
        <dbReference type="ChEBI" id="CHEBI:57477"/>
        <dbReference type="ChEBI" id="CHEBI:58601"/>
        <dbReference type="EC" id="2.7.7.24"/>
    </reaction>
</comment>
<dbReference type="Proteomes" id="UP001596435">
    <property type="component" value="Unassembled WGS sequence"/>
</dbReference>
<evidence type="ECO:0000313" key="13">
    <source>
        <dbReference type="EMBL" id="MFC7184107.1"/>
    </source>
</evidence>
<dbReference type="InterPro" id="IPR005907">
    <property type="entry name" value="G1P_thy_trans_s"/>
</dbReference>
<evidence type="ECO:0000256" key="5">
    <source>
        <dbReference type="ARBA" id="ARBA00022679"/>
    </source>
</evidence>
<evidence type="ECO:0000256" key="10">
    <source>
        <dbReference type="ARBA" id="ARBA00032598"/>
    </source>
</evidence>
<comment type="caution">
    <text evidence="13">The sequence shown here is derived from an EMBL/GenBank/DDBJ whole genome shotgun (WGS) entry which is preliminary data.</text>
</comment>
<dbReference type="EMBL" id="JBHTAJ010000089">
    <property type="protein sequence ID" value="MFC7184107.1"/>
    <property type="molecule type" value="Genomic_DNA"/>
</dbReference>
<protein>
    <recommendedName>
        <fullName evidence="4">Glucose-1-phosphate thymidylyltransferase</fullName>
        <ecNumber evidence="3">2.7.7.24</ecNumber>
    </recommendedName>
    <alternativeName>
        <fullName evidence="10">dTDP-glucose pyrophosphorylase</fullName>
    </alternativeName>
    <alternativeName>
        <fullName evidence="9">dTDP-glucose synthase</fullName>
    </alternativeName>
</protein>
<evidence type="ECO:0000256" key="7">
    <source>
        <dbReference type="ARBA" id="ARBA00022723"/>
    </source>
</evidence>
<evidence type="ECO:0000256" key="1">
    <source>
        <dbReference type="ARBA" id="ARBA00001946"/>
    </source>
</evidence>
<dbReference type="PANTHER" id="PTHR43532:SF1">
    <property type="entry name" value="GLUCOSE-1-PHOSPHATE THYMIDYLYLTRANSFERASE 1"/>
    <property type="match status" value="1"/>
</dbReference>
<gene>
    <name evidence="13" type="ORF">ACFQMG_31620</name>
</gene>
<evidence type="ECO:0000256" key="8">
    <source>
        <dbReference type="ARBA" id="ARBA00022842"/>
    </source>
</evidence>
<evidence type="ECO:0000256" key="4">
    <source>
        <dbReference type="ARBA" id="ARBA00017654"/>
    </source>
</evidence>
<keyword evidence="14" id="KW-1185">Reference proteome</keyword>
<accession>A0ABW2G6U1</accession>
<dbReference type="Pfam" id="PF00483">
    <property type="entry name" value="NTP_transferase"/>
    <property type="match status" value="1"/>
</dbReference>
<dbReference type="Gene3D" id="3.90.550.10">
    <property type="entry name" value="Spore Coat Polysaccharide Biosynthesis Protein SpsA, Chain A"/>
    <property type="match status" value="1"/>
</dbReference>
<keyword evidence="5" id="KW-0808">Transferase</keyword>
<dbReference type="InterPro" id="IPR029044">
    <property type="entry name" value="Nucleotide-diphossugar_trans"/>
</dbReference>
<dbReference type="RefSeq" id="WP_380232623.1">
    <property type="nucleotide sequence ID" value="NZ_JBHSVH010000002.1"/>
</dbReference>
<name>A0ABW2G6U1_9ACTN</name>